<keyword evidence="3" id="KW-0804">Transcription</keyword>
<accession>A0A2T0LSP0</accession>
<evidence type="ECO:0000256" key="3">
    <source>
        <dbReference type="ARBA" id="ARBA00023163"/>
    </source>
</evidence>
<reference evidence="6 7" key="1">
    <citation type="submission" date="2018-03" db="EMBL/GenBank/DDBJ databases">
        <title>Genomic Encyclopedia of Type Strains, Phase III (KMG-III): the genomes of soil and plant-associated and newly described type strains.</title>
        <authorList>
            <person name="Whitman W."/>
        </authorList>
    </citation>
    <scope>NUCLEOTIDE SEQUENCE [LARGE SCALE GENOMIC DNA]</scope>
    <source>
        <strain evidence="6 7">CGMCC 4.7125</strain>
    </source>
</reference>
<dbReference type="Gene3D" id="1.25.40.10">
    <property type="entry name" value="Tetratricopeptide repeat domain"/>
    <property type="match status" value="1"/>
</dbReference>
<dbReference type="InterPro" id="IPR011990">
    <property type="entry name" value="TPR-like_helical_dom_sf"/>
</dbReference>
<evidence type="ECO:0000259" key="5">
    <source>
        <dbReference type="PROSITE" id="PS50043"/>
    </source>
</evidence>
<keyword evidence="7" id="KW-1185">Reference proteome</keyword>
<evidence type="ECO:0000313" key="7">
    <source>
        <dbReference type="Proteomes" id="UP000238362"/>
    </source>
</evidence>
<dbReference type="SUPFAM" id="SSF48452">
    <property type="entry name" value="TPR-like"/>
    <property type="match status" value="1"/>
</dbReference>
<dbReference type="InterPro" id="IPR016032">
    <property type="entry name" value="Sig_transdc_resp-reg_C-effctor"/>
</dbReference>
<evidence type="ECO:0000313" key="6">
    <source>
        <dbReference type="EMBL" id="PRX46642.1"/>
    </source>
</evidence>
<dbReference type="GO" id="GO:0003677">
    <property type="term" value="F:DNA binding"/>
    <property type="evidence" value="ECO:0007669"/>
    <property type="project" value="UniProtKB-KW"/>
</dbReference>
<dbReference type="PROSITE" id="PS00622">
    <property type="entry name" value="HTH_LUXR_1"/>
    <property type="match status" value="1"/>
</dbReference>
<dbReference type="SUPFAM" id="SSF46894">
    <property type="entry name" value="C-terminal effector domain of the bipartite response regulators"/>
    <property type="match status" value="1"/>
</dbReference>
<dbReference type="CDD" id="cd06170">
    <property type="entry name" value="LuxR_C_like"/>
    <property type="match status" value="1"/>
</dbReference>
<sequence>MNRDESDITRLDGARQAERPWLDQTRPAPGGASPDITTPAGTNPSAVPVSAPSPATLVARTLAVVGEALDIELLTAVSELDAVEVLIGLDELTERGLVSCDLDAGRVRFTSPETREAVYTAAPVSWRWGAHRRADATLAAAGAGALARARHVMRTGRTGDLAAVDELLTAAGEALPGGAAESAAYSAAALRLLPDGDRHLGRRARLVCVQAQALAVTGRLWRSRSLLHDWLRRGDALGEYQPKATELCVLVEQLLGHFAEAQRFLEQASRVRSRAGVAVRLALTLRSVACKIHSGEHDVDEVRDAVASARTYGHPGTLAFACGLAAAMHYDTGDVPAALDYADQSSPIVDGMTDRELVDTLDASVYLAWSEVRLERFSSAARHARRGLAIARSTQHVRAAPELLLTLAMRHVRLGELEQAGKQAAAALDLAEEMRSNYLRATAHMVRAELALAHDDPATASRLCADVLRTDDRDRCRVSQRLHVLAQEARLDGGRSDGCADILLRTCGGPDLPTLSVPERPRVYDLLVRCELRAGRPGAAAEWAARAETAARGLDLLCRPVGFAALAAARALSAQGDGDAARLRAAAAAAAFRRLGDPVWTLRAETLALATGPREKPPEPAGPLAVLSKRESEIALLVSTGQTNGQIARRLTISARTVETYLERIFAKLDVASRTELAGLIGRSQGH</sequence>
<dbReference type="PRINTS" id="PR00038">
    <property type="entry name" value="HTHLUXR"/>
</dbReference>
<protein>
    <submittedName>
        <fullName evidence="6">Regulatory LuxR family protein</fullName>
    </submittedName>
</protein>
<organism evidence="6 7">
    <name type="scientific">Prauserella shujinwangii</name>
    <dbReference type="NCBI Taxonomy" id="1453103"/>
    <lineage>
        <taxon>Bacteria</taxon>
        <taxon>Bacillati</taxon>
        <taxon>Actinomycetota</taxon>
        <taxon>Actinomycetes</taxon>
        <taxon>Pseudonocardiales</taxon>
        <taxon>Pseudonocardiaceae</taxon>
        <taxon>Prauserella</taxon>
    </lineage>
</organism>
<dbReference type="GO" id="GO:0006355">
    <property type="term" value="P:regulation of DNA-templated transcription"/>
    <property type="evidence" value="ECO:0007669"/>
    <property type="project" value="InterPro"/>
</dbReference>
<dbReference type="PANTHER" id="PTHR44688">
    <property type="entry name" value="DNA-BINDING TRANSCRIPTIONAL ACTIVATOR DEVR_DOSR"/>
    <property type="match status" value="1"/>
</dbReference>
<dbReference type="EMBL" id="PVNH01000007">
    <property type="protein sequence ID" value="PRX46642.1"/>
    <property type="molecule type" value="Genomic_DNA"/>
</dbReference>
<comment type="caution">
    <text evidence="6">The sequence shown here is derived from an EMBL/GenBank/DDBJ whole genome shotgun (WGS) entry which is preliminary data.</text>
</comment>
<gene>
    <name evidence="6" type="ORF">B0I33_107219</name>
</gene>
<feature type="compositionally biased region" description="Basic and acidic residues" evidence="4">
    <location>
        <begin position="1"/>
        <end position="21"/>
    </location>
</feature>
<evidence type="ECO:0000256" key="4">
    <source>
        <dbReference type="SAM" id="MobiDB-lite"/>
    </source>
</evidence>
<keyword evidence="1" id="KW-0805">Transcription regulation</keyword>
<proteinExistence type="predicted"/>
<feature type="domain" description="HTH luxR-type" evidence="5">
    <location>
        <begin position="620"/>
        <end position="685"/>
    </location>
</feature>
<feature type="region of interest" description="Disordered" evidence="4">
    <location>
        <begin position="1"/>
        <end position="49"/>
    </location>
</feature>
<keyword evidence="2" id="KW-0238">DNA-binding</keyword>
<dbReference type="PROSITE" id="PS50043">
    <property type="entry name" value="HTH_LUXR_2"/>
    <property type="match status" value="1"/>
</dbReference>
<name>A0A2T0LSP0_9PSEU</name>
<dbReference type="AlphaFoldDB" id="A0A2T0LSP0"/>
<dbReference type="InterPro" id="IPR036388">
    <property type="entry name" value="WH-like_DNA-bd_sf"/>
</dbReference>
<evidence type="ECO:0000256" key="1">
    <source>
        <dbReference type="ARBA" id="ARBA00023015"/>
    </source>
</evidence>
<dbReference type="Gene3D" id="1.10.10.10">
    <property type="entry name" value="Winged helix-like DNA-binding domain superfamily/Winged helix DNA-binding domain"/>
    <property type="match status" value="1"/>
</dbReference>
<dbReference type="Proteomes" id="UP000238362">
    <property type="component" value="Unassembled WGS sequence"/>
</dbReference>
<dbReference type="Pfam" id="PF00196">
    <property type="entry name" value="GerE"/>
    <property type="match status" value="1"/>
</dbReference>
<dbReference type="InterPro" id="IPR000792">
    <property type="entry name" value="Tscrpt_reg_LuxR_C"/>
</dbReference>
<dbReference type="RefSeq" id="WP_106180033.1">
    <property type="nucleotide sequence ID" value="NZ_PVNH01000007.1"/>
</dbReference>
<dbReference type="OrthoDB" id="3660806at2"/>
<dbReference type="SMART" id="SM00421">
    <property type="entry name" value="HTH_LUXR"/>
    <property type="match status" value="1"/>
</dbReference>
<evidence type="ECO:0000256" key="2">
    <source>
        <dbReference type="ARBA" id="ARBA00023125"/>
    </source>
</evidence>
<dbReference type="PANTHER" id="PTHR44688:SF16">
    <property type="entry name" value="DNA-BINDING TRANSCRIPTIONAL ACTIVATOR DEVR_DOSR"/>
    <property type="match status" value="1"/>
</dbReference>